<dbReference type="KEGG" id="svp:Pan189_16420"/>
<feature type="compositionally biased region" description="Low complexity" evidence="1">
    <location>
        <begin position="704"/>
        <end position="728"/>
    </location>
</feature>
<dbReference type="InterPro" id="IPR043129">
    <property type="entry name" value="ATPase_NBD"/>
</dbReference>
<organism evidence="3 4">
    <name type="scientific">Stratiformator vulcanicus</name>
    <dbReference type="NCBI Taxonomy" id="2527980"/>
    <lineage>
        <taxon>Bacteria</taxon>
        <taxon>Pseudomonadati</taxon>
        <taxon>Planctomycetota</taxon>
        <taxon>Planctomycetia</taxon>
        <taxon>Planctomycetales</taxon>
        <taxon>Planctomycetaceae</taxon>
        <taxon>Stratiformator</taxon>
    </lineage>
</organism>
<dbReference type="PANTHER" id="PTHR32432:SF3">
    <property type="entry name" value="ETHANOLAMINE UTILIZATION PROTEIN EUTJ"/>
    <property type="match status" value="1"/>
</dbReference>
<accession>A0A517R049</accession>
<evidence type="ECO:0000313" key="3">
    <source>
        <dbReference type="EMBL" id="QDT37269.1"/>
    </source>
</evidence>
<dbReference type="Proteomes" id="UP000317318">
    <property type="component" value="Chromosome"/>
</dbReference>
<dbReference type="Gene3D" id="3.30.420.40">
    <property type="match status" value="2"/>
</dbReference>
<dbReference type="Gene3D" id="3.30.1490.300">
    <property type="match status" value="1"/>
</dbReference>
<gene>
    <name evidence="3" type="ORF">Pan189_16420</name>
</gene>
<dbReference type="OrthoDB" id="9768127at2"/>
<protein>
    <submittedName>
        <fullName evidence="3">Competence protein A</fullName>
    </submittedName>
</protein>
<dbReference type="InterPro" id="IPR050696">
    <property type="entry name" value="FtsA/MreB"/>
</dbReference>
<dbReference type="SUPFAM" id="SSF53067">
    <property type="entry name" value="Actin-like ATPase domain"/>
    <property type="match status" value="2"/>
</dbReference>
<dbReference type="EMBL" id="CP036268">
    <property type="protein sequence ID" value="QDT37269.1"/>
    <property type="molecule type" value="Genomic_DNA"/>
</dbReference>
<dbReference type="PANTHER" id="PTHR32432">
    <property type="entry name" value="CELL DIVISION PROTEIN FTSA-RELATED"/>
    <property type="match status" value="1"/>
</dbReference>
<feature type="transmembrane region" description="Helical" evidence="2">
    <location>
        <begin position="383"/>
        <end position="403"/>
    </location>
</feature>
<evidence type="ECO:0000256" key="2">
    <source>
        <dbReference type="SAM" id="Phobius"/>
    </source>
</evidence>
<dbReference type="AlphaFoldDB" id="A0A517R049"/>
<evidence type="ECO:0000313" key="4">
    <source>
        <dbReference type="Proteomes" id="UP000317318"/>
    </source>
</evidence>
<proteinExistence type="predicted"/>
<dbReference type="Pfam" id="PF11104">
    <property type="entry name" value="PilM_2"/>
    <property type="match status" value="1"/>
</dbReference>
<keyword evidence="2" id="KW-1133">Transmembrane helix</keyword>
<feature type="compositionally biased region" description="Gly residues" evidence="1">
    <location>
        <begin position="635"/>
        <end position="646"/>
    </location>
</feature>
<reference evidence="3 4" key="1">
    <citation type="submission" date="2019-02" db="EMBL/GenBank/DDBJ databases">
        <title>Deep-cultivation of Planctomycetes and their phenomic and genomic characterization uncovers novel biology.</title>
        <authorList>
            <person name="Wiegand S."/>
            <person name="Jogler M."/>
            <person name="Boedeker C."/>
            <person name="Pinto D."/>
            <person name="Vollmers J."/>
            <person name="Rivas-Marin E."/>
            <person name="Kohn T."/>
            <person name="Peeters S.H."/>
            <person name="Heuer A."/>
            <person name="Rast P."/>
            <person name="Oberbeckmann S."/>
            <person name="Bunk B."/>
            <person name="Jeske O."/>
            <person name="Meyerdierks A."/>
            <person name="Storesund J.E."/>
            <person name="Kallscheuer N."/>
            <person name="Luecker S."/>
            <person name="Lage O.M."/>
            <person name="Pohl T."/>
            <person name="Merkel B.J."/>
            <person name="Hornburger P."/>
            <person name="Mueller R.-W."/>
            <person name="Bruemmer F."/>
            <person name="Labrenz M."/>
            <person name="Spormann A.M."/>
            <person name="Op den Camp H."/>
            <person name="Overmann J."/>
            <person name="Amann R."/>
            <person name="Jetten M.S.M."/>
            <person name="Mascher T."/>
            <person name="Medema M.H."/>
            <person name="Devos D.P."/>
            <person name="Kaster A.-K."/>
            <person name="Ovreas L."/>
            <person name="Rohde M."/>
            <person name="Galperin M.Y."/>
            <person name="Jogler C."/>
        </authorList>
    </citation>
    <scope>NUCLEOTIDE SEQUENCE [LARGE SCALE GENOMIC DNA]</scope>
    <source>
        <strain evidence="3 4">Pan189</strain>
    </source>
</reference>
<dbReference type="NCBIfam" id="TIGR01175">
    <property type="entry name" value="pilM"/>
    <property type="match status" value="1"/>
</dbReference>
<dbReference type="CDD" id="cd24049">
    <property type="entry name" value="ASKHA_NBD_PilM"/>
    <property type="match status" value="1"/>
</dbReference>
<name>A0A517R049_9PLAN</name>
<keyword evidence="2" id="KW-0812">Transmembrane</keyword>
<evidence type="ECO:0000256" key="1">
    <source>
        <dbReference type="SAM" id="MobiDB-lite"/>
    </source>
</evidence>
<keyword evidence="4" id="KW-1185">Reference proteome</keyword>
<keyword evidence="2" id="KW-0472">Membrane</keyword>
<dbReference type="InterPro" id="IPR005883">
    <property type="entry name" value="PilM"/>
</dbReference>
<feature type="region of interest" description="Disordered" evidence="1">
    <location>
        <begin position="625"/>
        <end position="728"/>
    </location>
</feature>
<dbReference type="RefSeq" id="WP_145363400.1">
    <property type="nucleotide sequence ID" value="NZ_CP036268.1"/>
</dbReference>
<sequence length="728" mass="80188">MAEERGCWGIEVGQAGLKAIRLRYAEAAKQVIAVAFDYVPHAKLLSQPDAVPEELIPQAIETFLARNDIRGDSIAIAAPGHSALARFIQLPPVETSKVAQIVQYEAKQQIPFALDEVIWDYQTLGGAAEESGYILEAEVGLFAMKRDLVEKTIKPFLDRKVEVQLVQISPLALFNFVTFDRLGIRPGEEIEVDDDEHIVVCDMGADQTMLVVTNGKKIWIRNVPIGGNHFTRALVKGMKLTFAKAEHLKCNATKSPDPRAVFQALRPVFNDYVAELQRSIGYFSSVNRSAKIVKLLGAGNGFKLAGLQKFLQQNLQYDVERIETFDAAVGDKVLDDDLFKDNVLSFVVPYGLALQAMDQTTIRTTLLPPEIALAREIRRKKPWGVAAAAVLLLAFGVSAIGFGNVMQSVSEARWKSTETNVSQHNSTVDSLKQTYQGKETEYADIVDRGNRLLGNIERRDYWLEVYRAVNACLPRDTGDRLDLTDVTSQRRIRINSITAQRLESFAEWFGSLPQQTKTHMLKGDQAAAPAGAGYLFTLTGEHFHDTSDEATDPLDRVNRRRTGFVLRNFVDPLNEFQVTVVDDVDKDGLEEELVVPVRQIGISHATMTDQGYEQVRHPKAILAERSKARAPSRSGPGGIPGLGGLGNSFAGRPDNNFGNTNRGNPPAGTDPNNTDPTDKPIYRTTFTIQFCWTPTPEDTRPAEAPEAADAAGVEGETEGGAETPPQES</sequence>